<feature type="compositionally biased region" description="Acidic residues" evidence="1">
    <location>
        <begin position="514"/>
        <end position="529"/>
    </location>
</feature>
<evidence type="ECO:0000256" key="1">
    <source>
        <dbReference type="SAM" id="MobiDB-lite"/>
    </source>
</evidence>
<feature type="domain" description="F-box" evidence="2">
    <location>
        <begin position="7"/>
        <end position="49"/>
    </location>
</feature>
<comment type="caution">
    <text evidence="3">The sequence shown here is derived from an EMBL/GenBank/DDBJ whole genome shotgun (WGS) entry which is preliminary data.</text>
</comment>
<dbReference type="Gene3D" id="3.80.10.10">
    <property type="entry name" value="Ribonuclease Inhibitor"/>
    <property type="match status" value="1"/>
</dbReference>
<protein>
    <recommendedName>
        <fullName evidence="2">F-box domain-containing protein</fullName>
    </recommendedName>
</protein>
<gene>
    <name evidence="3" type="ORF">D6D19_09789</name>
</gene>
<proteinExistence type="predicted"/>
<reference evidence="3 4" key="1">
    <citation type="submission" date="2018-10" db="EMBL/GenBank/DDBJ databases">
        <title>Fifty Aureobasidium pullulans genomes reveal a recombining polyextremotolerant generalist.</title>
        <authorList>
            <person name="Gostincar C."/>
            <person name="Turk M."/>
            <person name="Zajc J."/>
            <person name="Gunde-Cimerman N."/>
        </authorList>
    </citation>
    <scope>NUCLEOTIDE SEQUENCE [LARGE SCALE GENOMIC DNA]</scope>
    <source>
        <strain evidence="3 4">EXF-10659</strain>
    </source>
</reference>
<dbReference type="PANTHER" id="PTHR38926:SF72">
    <property type="entry name" value="IM:7136021-RELATED"/>
    <property type="match status" value="1"/>
</dbReference>
<accession>A0A4S8ZA31</accession>
<dbReference type="InterPro" id="IPR032675">
    <property type="entry name" value="LRR_dom_sf"/>
</dbReference>
<dbReference type="SUPFAM" id="SSF52047">
    <property type="entry name" value="RNI-like"/>
    <property type="match status" value="1"/>
</dbReference>
<evidence type="ECO:0000259" key="2">
    <source>
        <dbReference type="Pfam" id="PF12937"/>
    </source>
</evidence>
<name>A0A4S8ZA31_AURPU</name>
<dbReference type="SUPFAM" id="SSF81383">
    <property type="entry name" value="F-box domain"/>
    <property type="match status" value="1"/>
</dbReference>
<dbReference type="InterPro" id="IPR001810">
    <property type="entry name" value="F-box_dom"/>
</dbReference>
<dbReference type="Proteomes" id="UP000308802">
    <property type="component" value="Unassembled WGS sequence"/>
</dbReference>
<dbReference type="AlphaFoldDB" id="A0A4S8ZA31"/>
<organism evidence="3 4">
    <name type="scientific">Aureobasidium pullulans</name>
    <name type="common">Black yeast</name>
    <name type="synonym">Pullularia pullulans</name>
    <dbReference type="NCBI Taxonomy" id="5580"/>
    <lineage>
        <taxon>Eukaryota</taxon>
        <taxon>Fungi</taxon>
        <taxon>Dikarya</taxon>
        <taxon>Ascomycota</taxon>
        <taxon>Pezizomycotina</taxon>
        <taxon>Dothideomycetes</taxon>
        <taxon>Dothideomycetidae</taxon>
        <taxon>Dothideales</taxon>
        <taxon>Saccotheciaceae</taxon>
        <taxon>Aureobasidium</taxon>
    </lineage>
</organism>
<evidence type="ECO:0000313" key="3">
    <source>
        <dbReference type="EMBL" id="THW62521.1"/>
    </source>
</evidence>
<feature type="region of interest" description="Disordered" evidence="1">
    <location>
        <begin position="511"/>
        <end position="537"/>
    </location>
</feature>
<dbReference type="PANTHER" id="PTHR38926">
    <property type="entry name" value="F-BOX DOMAIN CONTAINING PROTEIN, EXPRESSED"/>
    <property type="match status" value="1"/>
</dbReference>
<dbReference type="Pfam" id="PF12937">
    <property type="entry name" value="F-box-like"/>
    <property type="match status" value="1"/>
</dbReference>
<evidence type="ECO:0000313" key="4">
    <source>
        <dbReference type="Proteomes" id="UP000308802"/>
    </source>
</evidence>
<dbReference type="InterPro" id="IPR036047">
    <property type="entry name" value="F-box-like_dom_sf"/>
</dbReference>
<dbReference type="EMBL" id="QZAO01000598">
    <property type="protein sequence ID" value="THW62521.1"/>
    <property type="molecule type" value="Genomic_DNA"/>
</dbReference>
<sequence>MAAFDFDGLPAELKLMVFEYVKDRRTLYRMMRVKKDWNTYASDQLWAKPPCRALATVTAVSSGSRCQYYASKILSLSLHRPEPISRPLRFDSLRSLSFGQGAGPEIINHDSFIQSSLRELSFSGEGTFAAESLTLVRQRCPDLRSLRVFHPFSFDPGLFIGLLQNCQHLTSLYLGYNFDSSVIEDFLTYLAGSLSTRLEELTIGASLEHIDTSRISNFLGTAISLRKLILGNLAQEMNTVLSTIHGLDTLRELEIRHRLTFEQVSLLLQEHPHLRLFQRVHRLSLHGDARALSTLLSSRSITTLELDVQYPNDSFFSAIGSMTQLMSLDLTFQPAEHLSEECLKRLQPLLNLRRLRMSKVETWDDSDDLLQLPWMTDDLFEQFLVSFPLLEQLYLDWDLADQVTEISIAALARSCPALRRTMLMWTHDLKGWHNLKKPSFTNLKFLGLGGIHEFAGRSYKNALRQAKPFAAMIKALMPVLQDFAVFSPSTHNGHSGDALANTLVPGSIIRSMDSSEDESVSSTDDIDGETSEREQTE</sequence>